<keyword evidence="6 8" id="KW-0472">Membrane</keyword>
<evidence type="ECO:0000313" key="13">
    <source>
        <dbReference type="EMBL" id="PCK30568.1"/>
    </source>
</evidence>
<dbReference type="GO" id="GO:0009279">
    <property type="term" value="C:cell outer membrane"/>
    <property type="evidence" value="ECO:0007669"/>
    <property type="project" value="UniProtKB-SubCell"/>
</dbReference>
<gene>
    <name evidence="13" type="ORF">CEX98_16465</name>
</gene>
<evidence type="ECO:0000256" key="6">
    <source>
        <dbReference type="ARBA" id="ARBA00023136"/>
    </source>
</evidence>
<dbReference type="OrthoDB" id="176248at2"/>
<feature type="domain" description="TonB-dependent receptor plug" evidence="12">
    <location>
        <begin position="57"/>
        <end position="169"/>
    </location>
</feature>
<dbReference type="PANTHER" id="PTHR47234:SF2">
    <property type="entry name" value="TONB-DEPENDENT RECEPTOR"/>
    <property type="match status" value="1"/>
</dbReference>
<organism evidence="13 14">
    <name type="scientific">Pseudoalteromonas piscicida</name>
    <dbReference type="NCBI Taxonomy" id="43662"/>
    <lineage>
        <taxon>Bacteria</taxon>
        <taxon>Pseudomonadati</taxon>
        <taxon>Pseudomonadota</taxon>
        <taxon>Gammaproteobacteria</taxon>
        <taxon>Alteromonadales</taxon>
        <taxon>Pseudoalteromonadaceae</taxon>
        <taxon>Pseudoalteromonas</taxon>
    </lineage>
</organism>
<proteinExistence type="inferred from homology"/>
<dbReference type="PANTHER" id="PTHR47234">
    <property type="match status" value="1"/>
</dbReference>
<dbReference type="Gene3D" id="2.40.170.20">
    <property type="entry name" value="TonB-dependent receptor, beta-barrel domain"/>
    <property type="match status" value="1"/>
</dbReference>
<evidence type="ECO:0000256" key="3">
    <source>
        <dbReference type="ARBA" id="ARBA00022452"/>
    </source>
</evidence>
<sequence>MKLSNLSATIRLSLLACSTLTMGVSNFAHAETETTADNNVERIEVTGTRIKRAAMTGASPVTSLTAEDIEIAGITRVEDLLNNMPAVFADQTAGMANGATGTATVDLRNLGPSRTLVLVNGRRLPSGSPAGQAGVGADVNQIPASLVERVDVLTGGSSATYGSDAVAGVVNFIMKDDFEGFEIDYQGSAYNHKNDHKDMQRALNAAGFDIPDSSVTDGDTHDISLIFGINSANDKGNITGYLTWRDIDDIRQDSRDFSACAMNLERDRSEQDAGIRTCSGSSTIPSVRLTDFDKFDYTVSGRDLVDRNGKVYNYGPLNYFQRPDKRKTFGLLGHYNLTEKHTFYAEMNYMDNRTVAQIAPSGSFFNEELSIKCDNPLLSDSQRETLCGPNGHAVDGAVSAFVGKRNIEGGPRQDDLRHTSTRFVLGMRGEINDNWTYDAFFNYGNVSYEQTYLNDLSKRKISKALQATRDDDSNIVCQSVVDGSDPDCIPWNIFDLDNITQEQIDYLTIPLFARGDTRSKQISAFVTGDLTEYGIAVPGTSTGVGVVLGLEHRKESIKFNPDYNFITNDGAGQGGPRKPVSGQFDVNEFFTELNIPLIEDTTFADYITLELAYRYSDYSTGKETDTYKAAFDVRINDSLGLRTSYQRAVRAGNIQDLFRPSSLELVNWNDPCGGSNPAYTLEQCLRTGLAADRYGSDGLINPAGQYNSVQAGNPNLRPEKSDTYSFGVLYSPEFIEGLDIAIDYFDITIKDAIQPYPVSYIVEQCAVENNQEFCGLINRGSTGSLWVGEDAVTATDTNIGSVETSGIDFDASYRYTLPEDMGLLRFSLVGTWMEKFDTQNSPGGIVDECAGKWDNTVCENPVPDMRYNFKTTWVTPWDINVTATYRYVSEVEEFYRPTAAEQADPSKLPVLVPLTARDYVDIAATWNATENLSFRAGINNVFDNTPPLVPDGPSGVANGNTYPGFHDILGRYIFAGFTFRM</sequence>
<dbReference type="InterPro" id="IPR036942">
    <property type="entry name" value="Beta-barrel_TonB_sf"/>
</dbReference>
<evidence type="ECO:0000256" key="9">
    <source>
        <dbReference type="RuleBase" id="RU003357"/>
    </source>
</evidence>
<evidence type="ECO:0000259" key="12">
    <source>
        <dbReference type="Pfam" id="PF07715"/>
    </source>
</evidence>
<dbReference type="InterPro" id="IPR000531">
    <property type="entry name" value="Beta-barrel_TonB"/>
</dbReference>
<protein>
    <submittedName>
        <fullName evidence="13">TonB-dependent receptor</fullName>
    </submittedName>
</protein>
<evidence type="ECO:0000256" key="7">
    <source>
        <dbReference type="ARBA" id="ARBA00023237"/>
    </source>
</evidence>
<evidence type="ECO:0000259" key="11">
    <source>
        <dbReference type="Pfam" id="PF00593"/>
    </source>
</evidence>
<keyword evidence="4 8" id="KW-0812">Transmembrane</keyword>
<keyword evidence="13" id="KW-0675">Receptor</keyword>
<keyword evidence="2 8" id="KW-0813">Transport</keyword>
<feature type="chain" id="PRO_5012585426" evidence="10">
    <location>
        <begin position="31"/>
        <end position="981"/>
    </location>
</feature>
<keyword evidence="5 9" id="KW-0798">TonB box</keyword>
<accession>A0A2A5JMA9</accession>
<feature type="signal peptide" evidence="10">
    <location>
        <begin position="1"/>
        <end position="30"/>
    </location>
</feature>
<dbReference type="Proteomes" id="UP000228621">
    <property type="component" value="Unassembled WGS sequence"/>
</dbReference>
<evidence type="ECO:0000256" key="2">
    <source>
        <dbReference type="ARBA" id="ARBA00022448"/>
    </source>
</evidence>
<dbReference type="Pfam" id="PF00593">
    <property type="entry name" value="TonB_dep_Rec_b-barrel"/>
    <property type="match status" value="1"/>
</dbReference>
<reference evidence="14" key="1">
    <citation type="journal article" date="2019" name="Genome Announc.">
        <title>Draft Genome Sequence of Pseudoalteromonas piscicida Strain 36Y ROTHPW, an Hypersaline Seawater Isolate from the South Coast of Sonora, Mexico.</title>
        <authorList>
            <person name="Sanchez-Diaz R."/>
            <person name="Molina-Garza Z.J."/>
            <person name="Cruz-Suarez L.E."/>
            <person name="Selvin J."/>
            <person name="Kiran G.S."/>
            <person name="Ibarra-Gamez J.C."/>
            <person name="Gomez-Gil B."/>
            <person name="Galaviz-Silva L."/>
        </authorList>
    </citation>
    <scope>NUCLEOTIDE SEQUENCE [LARGE SCALE GENOMIC DNA]</scope>
    <source>
        <strain evidence="14">36Y_RITHPW</strain>
    </source>
</reference>
<keyword evidence="3 8" id="KW-1134">Transmembrane beta strand</keyword>
<comment type="caution">
    <text evidence="13">The sequence shown here is derived from an EMBL/GenBank/DDBJ whole genome shotgun (WGS) entry which is preliminary data.</text>
</comment>
<keyword evidence="14" id="KW-1185">Reference proteome</keyword>
<dbReference type="InterPro" id="IPR039426">
    <property type="entry name" value="TonB-dep_rcpt-like"/>
</dbReference>
<evidence type="ECO:0000256" key="4">
    <source>
        <dbReference type="ARBA" id="ARBA00022692"/>
    </source>
</evidence>
<evidence type="ECO:0000313" key="14">
    <source>
        <dbReference type="Proteomes" id="UP000228621"/>
    </source>
</evidence>
<dbReference type="RefSeq" id="WP_099643125.1">
    <property type="nucleotide sequence ID" value="NZ_NKHF01000077.1"/>
</dbReference>
<dbReference type="PROSITE" id="PS52016">
    <property type="entry name" value="TONB_DEPENDENT_REC_3"/>
    <property type="match status" value="1"/>
</dbReference>
<comment type="subcellular location">
    <subcellularLocation>
        <location evidence="1 8">Cell outer membrane</location>
        <topology evidence="1 8">Multi-pass membrane protein</topology>
    </subcellularLocation>
</comment>
<evidence type="ECO:0000256" key="8">
    <source>
        <dbReference type="PROSITE-ProRule" id="PRU01360"/>
    </source>
</evidence>
<feature type="domain" description="TonB-dependent receptor-like beta-barrel" evidence="11">
    <location>
        <begin position="410"/>
        <end position="941"/>
    </location>
</feature>
<dbReference type="InterPro" id="IPR037066">
    <property type="entry name" value="Plug_dom_sf"/>
</dbReference>
<dbReference type="SUPFAM" id="SSF56935">
    <property type="entry name" value="Porins"/>
    <property type="match status" value="1"/>
</dbReference>
<evidence type="ECO:0000256" key="5">
    <source>
        <dbReference type="ARBA" id="ARBA00023077"/>
    </source>
</evidence>
<dbReference type="EMBL" id="NKHF01000077">
    <property type="protein sequence ID" value="PCK30568.1"/>
    <property type="molecule type" value="Genomic_DNA"/>
</dbReference>
<keyword evidence="10" id="KW-0732">Signal</keyword>
<evidence type="ECO:0000256" key="10">
    <source>
        <dbReference type="SAM" id="SignalP"/>
    </source>
</evidence>
<dbReference type="AlphaFoldDB" id="A0A2A5JMA9"/>
<comment type="similarity">
    <text evidence="8 9">Belongs to the TonB-dependent receptor family.</text>
</comment>
<dbReference type="Gene3D" id="2.170.130.10">
    <property type="entry name" value="TonB-dependent receptor, plug domain"/>
    <property type="match status" value="1"/>
</dbReference>
<name>A0A2A5JMA9_PSEO7</name>
<dbReference type="InterPro" id="IPR012910">
    <property type="entry name" value="Plug_dom"/>
</dbReference>
<keyword evidence="7 8" id="KW-0998">Cell outer membrane</keyword>
<evidence type="ECO:0000256" key="1">
    <source>
        <dbReference type="ARBA" id="ARBA00004571"/>
    </source>
</evidence>
<dbReference type="Pfam" id="PF07715">
    <property type="entry name" value="Plug"/>
    <property type="match status" value="1"/>
</dbReference>